<dbReference type="EMBL" id="JAHLQT010035854">
    <property type="protein sequence ID" value="KAG7158058.1"/>
    <property type="molecule type" value="Genomic_DNA"/>
</dbReference>
<name>A0A8J5JKW2_HOMAM</name>
<comment type="caution">
    <text evidence="1">The sequence shown here is derived from an EMBL/GenBank/DDBJ whole genome shotgun (WGS) entry which is preliminary data.</text>
</comment>
<dbReference type="Proteomes" id="UP000747542">
    <property type="component" value="Unassembled WGS sequence"/>
</dbReference>
<evidence type="ECO:0000313" key="1">
    <source>
        <dbReference type="EMBL" id="KAG7158058.1"/>
    </source>
</evidence>
<proteinExistence type="predicted"/>
<evidence type="ECO:0000313" key="2">
    <source>
        <dbReference type="Proteomes" id="UP000747542"/>
    </source>
</evidence>
<gene>
    <name evidence="1" type="ORF">Hamer_G030801</name>
</gene>
<feature type="non-terminal residue" evidence="1">
    <location>
        <position position="175"/>
    </location>
</feature>
<accession>A0A8J5JKW2</accession>
<reference evidence="1" key="1">
    <citation type="journal article" date="2021" name="Sci. Adv.">
        <title>The American lobster genome reveals insights on longevity, neural, and immune adaptations.</title>
        <authorList>
            <person name="Polinski J.M."/>
            <person name="Zimin A.V."/>
            <person name="Clark K.F."/>
            <person name="Kohn A.B."/>
            <person name="Sadowski N."/>
            <person name="Timp W."/>
            <person name="Ptitsyn A."/>
            <person name="Khanna P."/>
            <person name="Romanova D.Y."/>
            <person name="Williams P."/>
            <person name="Greenwood S.J."/>
            <person name="Moroz L.L."/>
            <person name="Walt D.R."/>
            <person name="Bodnar A.G."/>
        </authorList>
    </citation>
    <scope>NUCLEOTIDE SEQUENCE</scope>
    <source>
        <strain evidence="1">GMGI-L3</strain>
    </source>
</reference>
<dbReference type="AlphaFoldDB" id="A0A8J5JKW2"/>
<keyword evidence="2" id="KW-1185">Reference proteome</keyword>
<protein>
    <submittedName>
        <fullName evidence="1">Uncharacterized protein</fullName>
    </submittedName>
</protein>
<organism evidence="1 2">
    <name type="scientific">Homarus americanus</name>
    <name type="common">American lobster</name>
    <dbReference type="NCBI Taxonomy" id="6706"/>
    <lineage>
        <taxon>Eukaryota</taxon>
        <taxon>Metazoa</taxon>
        <taxon>Ecdysozoa</taxon>
        <taxon>Arthropoda</taxon>
        <taxon>Crustacea</taxon>
        <taxon>Multicrustacea</taxon>
        <taxon>Malacostraca</taxon>
        <taxon>Eumalacostraca</taxon>
        <taxon>Eucarida</taxon>
        <taxon>Decapoda</taxon>
        <taxon>Pleocyemata</taxon>
        <taxon>Astacidea</taxon>
        <taxon>Nephropoidea</taxon>
        <taxon>Nephropidae</taxon>
        <taxon>Homarus</taxon>
    </lineage>
</organism>
<feature type="non-terminal residue" evidence="1">
    <location>
        <position position="1"/>
    </location>
</feature>
<sequence length="175" mass="19225">VQVSLHQNPTIKRVTYQLESTESDHLSPTFRTGSEVYSGKDVFGPACLFVQWFQESRSSWGRTLALGPGISQLGSGGFFQEVNGFWTSMSRSQDPLGGEPWPSDLASARLGSGGFFQEVNGFWTSMLVCPVVPGVRILLGENPGPRTWHQPGSGTPHFFFLSLPSSFINWNGHCQ</sequence>